<feature type="region of interest" description="Disordered" evidence="1">
    <location>
        <begin position="159"/>
        <end position="180"/>
    </location>
</feature>
<comment type="caution">
    <text evidence="2">The sequence shown here is derived from an EMBL/GenBank/DDBJ whole genome shotgun (WGS) entry which is preliminary data.</text>
</comment>
<evidence type="ECO:0000256" key="1">
    <source>
        <dbReference type="SAM" id="MobiDB-lite"/>
    </source>
</evidence>
<name>A0A9J6DRJ7_RHIMP</name>
<dbReference type="Proteomes" id="UP000821866">
    <property type="component" value="Chromosome 6"/>
</dbReference>
<organism evidence="2 3">
    <name type="scientific">Rhipicephalus microplus</name>
    <name type="common">Cattle tick</name>
    <name type="synonym">Boophilus microplus</name>
    <dbReference type="NCBI Taxonomy" id="6941"/>
    <lineage>
        <taxon>Eukaryota</taxon>
        <taxon>Metazoa</taxon>
        <taxon>Ecdysozoa</taxon>
        <taxon>Arthropoda</taxon>
        <taxon>Chelicerata</taxon>
        <taxon>Arachnida</taxon>
        <taxon>Acari</taxon>
        <taxon>Parasitiformes</taxon>
        <taxon>Ixodida</taxon>
        <taxon>Ixodoidea</taxon>
        <taxon>Ixodidae</taxon>
        <taxon>Rhipicephalinae</taxon>
        <taxon>Rhipicephalus</taxon>
        <taxon>Boophilus</taxon>
    </lineage>
</organism>
<dbReference type="AlphaFoldDB" id="A0A9J6DRJ7"/>
<sequence>MTSGALKIKFAYLSKMLAGEGLLAQDGIHYLASTTREVSTQLAQLPHLCLELHERRRSAELSRRPLRNTRSNAPVPVVEKQLTPSEPPRTAKETNTHLKETRALCRSPQGDLPGAICMSRAYPAGLLSERGTCANLGHTTAFTGDEFGSADMGATSGKYPPTSVKMASSQSQQRSREPRRSFGAVCAGAVDVSIASGETTDNVVFVVGFVVTDGAFDPTGLEVDGTSLVCVVPWLLPKFTGAFGGAVFKKGLWRLPRHAGRGPSHCRKPKWC</sequence>
<reference evidence="2" key="2">
    <citation type="submission" date="2021-09" db="EMBL/GenBank/DDBJ databases">
        <authorList>
            <person name="Jia N."/>
            <person name="Wang J."/>
            <person name="Shi W."/>
            <person name="Du L."/>
            <person name="Sun Y."/>
            <person name="Zhan W."/>
            <person name="Jiang J."/>
            <person name="Wang Q."/>
            <person name="Zhang B."/>
            <person name="Ji P."/>
            <person name="Sakyi L.B."/>
            <person name="Cui X."/>
            <person name="Yuan T."/>
            <person name="Jiang B."/>
            <person name="Yang W."/>
            <person name="Lam T.T.-Y."/>
            <person name="Chang Q."/>
            <person name="Ding S."/>
            <person name="Wang X."/>
            <person name="Zhu J."/>
            <person name="Ruan X."/>
            <person name="Zhao L."/>
            <person name="Wei J."/>
            <person name="Que T."/>
            <person name="Du C."/>
            <person name="Cheng J."/>
            <person name="Dai P."/>
            <person name="Han X."/>
            <person name="Huang E."/>
            <person name="Gao Y."/>
            <person name="Liu J."/>
            <person name="Shao H."/>
            <person name="Ye R."/>
            <person name="Li L."/>
            <person name="Wei W."/>
            <person name="Wang X."/>
            <person name="Wang C."/>
            <person name="Huo Q."/>
            <person name="Li W."/>
            <person name="Guo W."/>
            <person name="Chen H."/>
            <person name="Chen S."/>
            <person name="Zhou L."/>
            <person name="Zhou L."/>
            <person name="Ni X."/>
            <person name="Tian J."/>
            <person name="Zhou Y."/>
            <person name="Sheng Y."/>
            <person name="Liu T."/>
            <person name="Pan Y."/>
            <person name="Xia L."/>
            <person name="Li J."/>
            <person name="Zhao F."/>
            <person name="Cao W."/>
        </authorList>
    </citation>
    <scope>NUCLEOTIDE SEQUENCE</scope>
    <source>
        <strain evidence="2">Rmic-2018</strain>
        <tissue evidence="2">Larvae</tissue>
    </source>
</reference>
<protein>
    <submittedName>
        <fullName evidence="2">Uncharacterized protein</fullName>
    </submittedName>
</protein>
<keyword evidence="3" id="KW-1185">Reference proteome</keyword>
<evidence type="ECO:0000313" key="3">
    <source>
        <dbReference type="Proteomes" id="UP000821866"/>
    </source>
</evidence>
<evidence type="ECO:0000313" key="2">
    <source>
        <dbReference type="EMBL" id="KAH8024601.1"/>
    </source>
</evidence>
<proteinExistence type="predicted"/>
<dbReference type="EMBL" id="JABSTU010000008">
    <property type="protein sequence ID" value="KAH8024601.1"/>
    <property type="molecule type" value="Genomic_DNA"/>
</dbReference>
<reference evidence="2" key="1">
    <citation type="journal article" date="2020" name="Cell">
        <title>Large-Scale Comparative Analyses of Tick Genomes Elucidate Their Genetic Diversity and Vector Capacities.</title>
        <authorList>
            <consortium name="Tick Genome and Microbiome Consortium (TIGMIC)"/>
            <person name="Jia N."/>
            <person name="Wang J."/>
            <person name="Shi W."/>
            <person name="Du L."/>
            <person name="Sun Y."/>
            <person name="Zhan W."/>
            <person name="Jiang J.F."/>
            <person name="Wang Q."/>
            <person name="Zhang B."/>
            <person name="Ji P."/>
            <person name="Bell-Sakyi L."/>
            <person name="Cui X.M."/>
            <person name="Yuan T.T."/>
            <person name="Jiang B.G."/>
            <person name="Yang W.F."/>
            <person name="Lam T.T."/>
            <person name="Chang Q.C."/>
            <person name="Ding S.J."/>
            <person name="Wang X.J."/>
            <person name="Zhu J.G."/>
            <person name="Ruan X.D."/>
            <person name="Zhao L."/>
            <person name="Wei J.T."/>
            <person name="Ye R.Z."/>
            <person name="Que T.C."/>
            <person name="Du C.H."/>
            <person name="Zhou Y.H."/>
            <person name="Cheng J.X."/>
            <person name="Dai P.F."/>
            <person name="Guo W.B."/>
            <person name="Han X.H."/>
            <person name="Huang E.J."/>
            <person name="Li L.F."/>
            <person name="Wei W."/>
            <person name="Gao Y.C."/>
            <person name="Liu J.Z."/>
            <person name="Shao H.Z."/>
            <person name="Wang X."/>
            <person name="Wang C.C."/>
            <person name="Yang T.C."/>
            <person name="Huo Q.B."/>
            <person name="Li W."/>
            <person name="Chen H.Y."/>
            <person name="Chen S.E."/>
            <person name="Zhou L.G."/>
            <person name="Ni X.B."/>
            <person name="Tian J.H."/>
            <person name="Sheng Y."/>
            <person name="Liu T."/>
            <person name="Pan Y.S."/>
            <person name="Xia L.Y."/>
            <person name="Li J."/>
            <person name="Zhao F."/>
            <person name="Cao W.C."/>
        </authorList>
    </citation>
    <scope>NUCLEOTIDE SEQUENCE</scope>
    <source>
        <strain evidence="2">Rmic-2018</strain>
    </source>
</reference>
<accession>A0A9J6DRJ7</accession>
<gene>
    <name evidence="2" type="ORF">HPB51_026163</name>
</gene>